<organism evidence="3 4">
    <name type="scientific">Fictibacillus enclensis</name>
    <dbReference type="NCBI Taxonomy" id="1017270"/>
    <lineage>
        <taxon>Bacteria</taxon>
        <taxon>Bacillati</taxon>
        <taxon>Bacillota</taxon>
        <taxon>Bacilli</taxon>
        <taxon>Bacillales</taxon>
        <taxon>Fictibacillaceae</taxon>
        <taxon>Fictibacillus</taxon>
    </lineage>
</organism>
<evidence type="ECO:0000313" key="3">
    <source>
        <dbReference type="EMBL" id="KSU83076.1"/>
    </source>
</evidence>
<evidence type="ECO:0000259" key="2">
    <source>
        <dbReference type="Pfam" id="PF01370"/>
    </source>
</evidence>
<dbReference type="EMBL" id="LNQN01000002">
    <property type="protein sequence ID" value="KSU83076.1"/>
    <property type="molecule type" value="Genomic_DNA"/>
</dbReference>
<dbReference type="PANTHER" id="PTHR43000">
    <property type="entry name" value="DTDP-D-GLUCOSE 4,6-DEHYDRATASE-RELATED"/>
    <property type="match status" value="1"/>
</dbReference>
<comment type="similarity">
    <text evidence="1">Belongs to the NAD(P)-dependent epimerase/dehydratase family.</text>
</comment>
<dbReference type="SUPFAM" id="SSF51735">
    <property type="entry name" value="NAD(P)-binding Rossmann-fold domains"/>
    <property type="match status" value="1"/>
</dbReference>
<keyword evidence="4" id="KW-1185">Reference proteome</keyword>
<dbReference type="Gene3D" id="3.40.50.720">
    <property type="entry name" value="NAD(P)-binding Rossmann-like Domain"/>
    <property type="match status" value="1"/>
</dbReference>
<sequence>MNVLITGGAGFVGTFTKKALKNEGYNPILLDNFLTGSTSNVQMDDVIIEGDILDSSLNEVLEPYGIDAIIHLAAQTSVPSSVVDPVNDLQLNIEGTVRILELARSLSVKKFVFASTAAVYGNNEQVPLKESEHLMPTAPYGVSKASCEMYVSAFCEANGIGYSILRYSNIYGPKQTKDGEGGVIKIFLDKLLNGEQVSIFGDGGQTRDFIFVEDIARANCAALRVENGIYNVSSNEEITVNELYRIMAREMGSPLEPVYGEPREGDIYRSCLDNQVFMGISGWKPEISLTEGIRETVRQMQRAENLT</sequence>
<evidence type="ECO:0000256" key="1">
    <source>
        <dbReference type="ARBA" id="ARBA00007637"/>
    </source>
</evidence>
<dbReference type="OrthoDB" id="9771073at2"/>
<dbReference type="InterPro" id="IPR036291">
    <property type="entry name" value="NAD(P)-bd_dom_sf"/>
</dbReference>
<dbReference type="Pfam" id="PF01370">
    <property type="entry name" value="Epimerase"/>
    <property type="match status" value="1"/>
</dbReference>
<reference evidence="3 4" key="1">
    <citation type="journal article" date="2014" name="Antonie Van Leeuwenhoek">
        <title>Fictibacillus enclensis sp. nov., isolated from marine sediment.</title>
        <authorList>
            <person name="Dastager S.G."/>
            <person name="Mawlankar R."/>
            <person name="Srinivasan K."/>
            <person name="Tang S.K."/>
            <person name="Lee J.C."/>
            <person name="Ramana V.V."/>
            <person name="Shouche Y.S."/>
        </authorList>
    </citation>
    <scope>NUCLEOTIDE SEQUENCE [LARGE SCALE GENOMIC DNA]</scope>
    <source>
        <strain evidence="3 4">NIO-1003</strain>
    </source>
</reference>
<feature type="domain" description="NAD-dependent epimerase/dehydratase" evidence="2">
    <location>
        <begin position="3"/>
        <end position="232"/>
    </location>
</feature>
<name>A0A0V8J826_9BACL</name>
<comment type="caution">
    <text evidence="3">The sequence shown here is derived from an EMBL/GenBank/DDBJ whole genome shotgun (WGS) entry which is preliminary data.</text>
</comment>
<evidence type="ECO:0000313" key="4">
    <source>
        <dbReference type="Proteomes" id="UP000054099"/>
    </source>
</evidence>
<proteinExistence type="inferred from homology"/>
<accession>A0A0V8J826</accession>
<dbReference type="RefSeq" id="WP_061971847.1">
    <property type="nucleotide sequence ID" value="NZ_FMAV01000002.1"/>
</dbReference>
<dbReference type="AlphaFoldDB" id="A0A0V8J826"/>
<dbReference type="Gene3D" id="3.90.25.10">
    <property type="entry name" value="UDP-galactose 4-epimerase, domain 1"/>
    <property type="match status" value="1"/>
</dbReference>
<dbReference type="Proteomes" id="UP000054099">
    <property type="component" value="Unassembled WGS sequence"/>
</dbReference>
<dbReference type="InterPro" id="IPR001509">
    <property type="entry name" value="Epimerase_deHydtase"/>
</dbReference>
<protein>
    <recommendedName>
        <fullName evidence="2">NAD-dependent epimerase/dehydratase domain-containing protein</fullName>
    </recommendedName>
</protein>
<gene>
    <name evidence="3" type="ORF">AS030_10835</name>
</gene>